<dbReference type="SUPFAM" id="SSF54909">
    <property type="entry name" value="Dimeric alpha+beta barrel"/>
    <property type="match status" value="1"/>
</dbReference>
<dbReference type="PANTHER" id="PTHR33606">
    <property type="entry name" value="PROTEIN YCII"/>
    <property type="match status" value="1"/>
</dbReference>
<keyword evidence="4" id="KW-1185">Reference proteome</keyword>
<dbReference type="InterPro" id="IPR011008">
    <property type="entry name" value="Dimeric_a/b-barrel"/>
</dbReference>
<proteinExistence type="inferred from homology"/>
<sequence>MHYLLIYDLAPDYLERRGKFRDEHLKMAWDSNKNGKLVLGGALQDPADQAYLLFEDDSPNSAEEFAKNDPYVKNGIVDSWEVRPWMTVVGKDAANPVL</sequence>
<dbReference type="Proteomes" id="UP001165366">
    <property type="component" value="Unassembled WGS sequence"/>
</dbReference>
<reference evidence="3" key="2">
    <citation type="submission" date="2024-05" db="EMBL/GenBank/DDBJ databases">
        <title>Rhodohalobacter halophilus gen. nov., sp. nov., a moderately halophilic member of the family Balneolaceae.</title>
        <authorList>
            <person name="Xia J."/>
        </authorList>
    </citation>
    <scope>NUCLEOTIDE SEQUENCE</scope>
    <source>
        <strain evidence="3">WB101</strain>
    </source>
</reference>
<dbReference type="NCBIfam" id="NF009508">
    <property type="entry name" value="PRK12866.1"/>
    <property type="match status" value="1"/>
</dbReference>
<dbReference type="InterPro" id="IPR051807">
    <property type="entry name" value="Sec-metab_biosynth-assoc"/>
</dbReference>
<dbReference type="EMBL" id="JAKLWS010000013">
    <property type="protein sequence ID" value="MCG2589143.1"/>
    <property type="molecule type" value="Genomic_DNA"/>
</dbReference>
<gene>
    <name evidence="3" type="ORF">L6773_11235</name>
</gene>
<organism evidence="3 4">
    <name type="scientific">Rhodohalobacter sulfatireducens</name>
    <dbReference type="NCBI Taxonomy" id="2911366"/>
    <lineage>
        <taxon>Bacteria</taxon>
        <taxon>Pseudomonadati</taxon>
        <taxon>Balneolota</taxon>
        <taxon>Balneolia</taxon>
        <taxon>Balneolales</taxon>
        <taxon>Balneolaceae</taxon>
        <taxon>Rhodohalobacter</taxon>
    </lineage>
</organism>
<comment type="similarity">
    <text evidence="1">Belongs to the YciI family.</text>
</comment>
<dbReference type="InterPro" id="IPR005545">
    <property type="entry name" value="YCII"/>
</dbReference>
<dbReference type="Gene3D" id="3.30.70.1060">
    <property type="entry name" value="Dimeric alpha+beta barrel"/>
    <property type="match status" value="1"/>
</dbReference>
<evidence type="ECO:0000259" key="2">
    <source>
        <dbReference type="Pfam" id="PF03795"/>
    </source>
</evidence>
<feature type="domain" description="YCII-related" evidence="2">
    <location>
        <begin position="1"/>
        <end position="85"/>
    </location>
</feature>
<dbReference type="PANTHER" id="PTHR33606:SF3">
    <property type="entry name" value="PROTEIN YCII"/>
    <property type="match status" value="1"/>
</dbReference>
<accession>A0ABS9KE57</accession>
<evidence type="ECO:0000256" key="1">
    <source>
        <dbReference type="ARBA" id="ARBA00007689"/>
    </source>
</evidence>
<dbReference type="RefSeq" id="WP_237854492.1">
    <property type="nucleotide sequence ID" value="NZ_JAKLWS010000013.1"/>
</dbReference>
<comment type="caution">
    <text evidence="3">The sequence shown here is derived from an EMBL/GenBank/DDBJ whole genome shotgun (WGS) entry which is preliminary data.</text>
</comment>
<reference evidence="3" key="1">
    <citation type="submission" date="2022-01" db="EMBL/GenBank/DDBJ databases">
        <authorList>
            <person name="Wang Y."/>
        </authorList>
    </citation>
    <scope>NUCLEOTIDE SEQUENCE</scope>
    <source>
        <strain evidence="3">WB101</strain>
    </source>
</reference>
<name>A0ABS9KE57_9BACT</name>
<dbReference type="Pfam" id="PF03795">
    <property type="entry name" value="YCII"/>
    <property type="match status" value="1"/>
</dbReference>
<evidence type="ECO:0000313" key="3">
    <source>
        <dbReference type="EMBL" id="MCG2589143.1"/>
    </source>
</evidence>
<protein>
    <submittedName>
        <fullName evidence="3">YciI family protein</fullName>
    </submittedName>
</protein>
<evidence type="ECO:0000313" key="4">
    <source>
        <dbReference type="Proteomes" id="UP001165366"/>
    </source>
</evidence>